<dbReference type="RefSeq" id="XP_024500399.1">
    <property type="nucleotide sequence ID" value="XM_024646192.1"/>
</dbReference>
<organism evidence="1">
    <name type="scientific">Strongyloides ratti</name>
    <name type="common">Parasitic roundworm</name>
    <dbReference type="NCBI Taxonomy" id="34506"/>
    <lineage>
        <taxon>Eukaryota</taxon>
        <taxon>Metazoa</taxon>
        <taxon>Ecdysozoa</taxon>
        <taxon>Nematoda</taxon>
        <taxon>Chromadorea</taxon>
        <taxon>Rhabditida</taxon>
        <taxon>Tylenchina</taxon>
        <taxon>Panagrolaimomorpha</taxon>
        <taxon>Strongyloidoidea</taxon>
        <taxon>Strongyloididae</taxon>
        <taxon>Strongyloides</taxon>
    </lineage>
</organism>
<dbReference type="Pfam" id="PF02686">
    <property type="entry name" value="GatC"/>
    <property type="match status" value="1"/>
</dbReference>
<dbReference type="PANTHER" id="PTHR15004">
    <property type="entry name" value="GLUTAMYL-TRNA(GLN) AMIDOTRANSFERASE SUBUNIT C, MITOCHONDRIAL"/>
    <property type="match status" value="1"/>
</dbReference>
<dbReference type="GO" id="GO:0005739">
    <property type="term" value="C:mitochondrion"/>
    <property type="evidence" value="ECO:0007669"/>
    <property type="project" value="TreeGrafter"/>
</dbReference>
<dbReference type="GO" id="GO:0070681">
    <property type="term" value="P:glutaminyl-tRNAGln biosynthesis via transamidation"/>
    <property type="evidence" value="ECO:0007669"/>
    <property type="project" value="TreeGrafter"/>
</dbReference>
<evidence type="ECO:0000313" key="4">
    <source>
        <dbReference type="WormBase" id="SRAE_0000031700"/>
    </source>
</evidence>
<dbReference type="GO" id="GO:0032543">
    <property type="term" value="P:mitochondrial translation"/>
    <property type="evidence" value="ECO:0007669"/>
    <property type="project" value="TreeGrafter"/>
</dbReference>
<keyword evidence="2" id="KW-1185">Reference proteome</keyword>
<dbReference type="OrthoDB" id="5394539at2759"/>
<dbReference type="InterPro" id="IPR036113">
    <property type="entry name" value="Asp/Glu-ADT_sf_sub_c"/>
</dbReference>
<evidence type="ECO:0000313" key="2">
    <source>
        <dbReference type="Proteomes" id="UP000035682"/>
    </source>
</evidence>
<evidence type="ECO:0000313" key="3">
    <source>
        <dbReference type="WBParaSite" id="SRAE_0000031700.1"/>
    </source>
</evidence>
<dbReference type="PANTHER" id="PTHR15004:SF0">
    <property type="entry name" value="GLUTAMYL-TRNA(GLN) AMIDOTRANSFERASE SUBUNIT C, MITOCHONDRIAL"/>
    <property type="match status" value="1"/>
</dbReference>
<dbReference type="GeneID" id="36373558"/>
<reference evidence="1" key="2">
    <citation type="submission" date="2014-09" db="EMBL/GenBank/DDBJ databases">
        <authorList>
            <person name="Aslett A.Martin."/>
        </authorList>
    </citation>
    <scope>NUCLEOTIDE SEQUENCE</scope>
    <source>
        <strain evidence="1">ED321 Heterogonic</strain>
    </source>
</reference>
<accession>A0A090KUN7</accession>
<evidence type="ECO:0000313" key="1">
    <source>
        <dbReference type="EMBL" id="CEF61190.1"/>
    </source>
</evidence>
<reference evidence="3" key="3">
    <citation type="submission" date="2020-12" db="UniProtKB">
        <authorList>
            <consortium name="WormBaseParasite"/>
        </authorList>
    </citation>
    <scope>IDENTIFICATION</scope>
</reference>
<name>A0A090KUN7_STRRB</name>
<dbReference type="GO" id="GO:0030956">
    <property type="term" value="C:glutamyl-tRNA(Gln) amidotransferase complex"/>
    <property type="evidence" value="ECO:0007669"/>
    <property type="project" value="TreeGrafter"/>
</dbReference>
<gene>
    <name evidence="1 3 4" type="ORF">SRAE_0000031700</name>
</gene>
<dbReference type="Proteomes" id="UP000035682">
    <property type="component" value="Unplaced"/>
</dbReference>
<dbReference type="InterPro" id="IPR003837">
    <property type="entry name" value="GatC"/>
</dbReference>
<dbReference type="CTD" id="36373558"/>
<dbReference type="SUPFAM" id="SSF141000">
    <property type="entry name" value="Glu-tRNAGln amidotransferase C subunit"/>
    <property type="match status" value="1"/>
</dbReference>
<reference evidence="2" key="1">
    <citation type="submission" date="2014-09" db="EMBL/GenBank/DDBJ databases">
        <authorList>
            <person name="Martin A.A."/>
        </authorList>
    </citation>
    <scope>NUCLEOTIDE SEQUENCE</scope>
    <source>
        <strain evidence="2">ED321</strain>
    </source>
</reference>
<protein>
    <submittedName>
        <fullName evidence="3">Glutamyl-tRNA(Gln) amidotransferase subunit C, mitochondrial</fullName>
    </submittedName>
</protein>
<dbReference type="GO" id="GO:0006450">
    <property type="term" value="P:regulation of translational fidelity"/>
    <property type="evidence" value="ECO:0007669"/>
    <property type="project" value="InterPro"/>
</dbReference>
<dbReference type="AlphaFoldDB" id="A0A090KUN7"/>
<proteinExistence type="predicted"/>
<sequence length="143" mass="16946">MNSRLNIFRSKAHIICQNRSIKNFLPKEVYKSKINYDKIEPVPHLDEKLLNHLQQISLLKFTEKDINNLREDIFMANAIFQCRDKTKDIEPLYSVINEIKSCPTREDVPESCEKKEIFENTKNVFDDYFVSPEPNKALDKFSY</sequence>
<dbReference type="EMBL" id="LN609406">
    <property type="protein sequence ID" value="CEF61190.1"/>
    <property type="molecule type" value="Genomic_DNA"/>
</dbReference>
<dbReference type="WBParaSite" id="SRAE_0000031700.1">
    <property type="protein sequence ID" value="SRAE_0000031700.1"/>
    <property type="gene ID" value="WBGene00256060"/>
</dbReference>
<dbReference type="WormBase" id="SRAE_0000031700">
    <property type="protein sequence ID" value="SRP07462"/>
    <property type="gene ID" value="WBGene00256060"/>
</dbReference>